<keyword evidence="4 7" id="KW-0133">Cell shape</keyword>
<dbReference type="InterPro" id="IPR032710">
    <property type="entry name" value="NTF2-like_dom_sf"/>
</dbReference>
<dbReference type="CDD" id="cd16913">
    <property type="entry name" value="YkuD_like"/>
    <property type="match status" value="1"/>
</dbReference>
<dbReference type="PANTHER" id="PTHR36699:SF1">
    <property type="entry name" value="L,D-TRANSPEPTIDASE YAFK-RELATED"/>
    <property type="match status" value="1"/>
</dbReference>
<organism evidence="9 10">
    <name type="scientific">Parasulfuritortus cantonensis</name>
    <dbReference type="NCBI Taxonomy" id="2528202"/>
    <lineage>
        <taxon>Bacteria</taxon>
        <taxon>Pseudomonadati</taxon>
        <taxon>Pseudomonadota</taxon>
        <taxon>Betaproteobacteria</taxon>
        <taxon>Nitrosomonadales</taxon>
        <taxon>Thiobacillaceae</taxon>
        <taxon>Parasulfuritortus</taxon>
    </lineage>
</organism>
<dbReference type="EMBL" id="SJZB01000010">
    <property type="protein sequence ID" value="TCJ18546.1"/>
    <property type="molecule type" value="Genomic_DNA"/>
</dbReference>
<keyword evidence="10" id="KW-1185">Reference proteome</keyword>
<name>A0A4R1BMH2_9PROT</name>
<dbReference type="PROSITE" id="PS52029">
    <property type="entry name" value="LD_TPASE"/>
    <property type="match status" value="1"/>
</dbReference>
<dbReference type="GO" id="GO:0004180">
    <property type="term" value="F:carboxypeptidase activity"/>
    <property type="evidence" value="ECO:0007669"/>
    <property type="project" value="UniProtKB-ARBA"/>
</dbReference>
<dbReference type="InterPro" id="IPR038063">
    <property type="entry name" value="Transpep_catalytic_dom"/>
</dbReference>
<evidence type="ECO:0000256" key="5">
    <source>
        <dbReference type="ARBA" id="ARBA00022984"/>
    </source>
</evidence>
<evidence type="ECO:0000256" key="3">
    <source>
        <dbReference type="ARBA" id="ARBA00022679"/>
    </source>
</evidence>
<dbReference type="GO" id="GO:0008360">
    <property type="term" value="P:regulation of cell shape"/>
    <property type="evidence" value="ECO:0007669"/>
    <property type="project" value="UniProtKB-UniRule"/>
</dbReference>
<dbReference type="Pfam" id="PF03734">
    <property type="entry name" value="YkuD"/>
    <property type="match status" value="1"/>
</dbReference>
<dbReference type="UniPathway" id="UPA00219"/>
<evidence type="ECO:0000256" key="7">
    <source>
        <dbReference type="PROSITE-ProRule" id="PRU01373"/>
    </source>
</evidence>
<dbReference type="InterPro" id="IPR005490">
    <property type="entry name" value="LD_TPept_cat_dom"/>
</dbReference>
<protein>
    <recommendedName>
        <fullName evidence="8">L,D-TPase catalytic domain-containing protein</fullName>
    </recommendedName>
</protein>
<proteinExistence type="inferred from homology"/>
<comment type="pathway">
    <text evidence="1 7">Cell wall biogenesis; peptidoglycan biosynthesis.</text>
</comment>
<dbReference type="PANTHER" id="PTHR36699">
    <property type="entry name" value="LD-TRANSPEPTIDASE"/>
    <property type="match status" value="1"/>
</dbReference>
<keyword evidence="6 7" id="KW-0961">Cell wall biogenesis/degradation</keyword>
<comment type="similarity">
    <text evidence="2">Belongs to the YkuD family.</text>
</comment>
<gene>
    <name evidence="9" type="ORF">EZJ19_02200</name>
</gene>
<keyword evidence="3" id="KW-0808">Transferase</keyword>
<sequence length="408" mass="46200">MRFSLLTVLFLLTLSISRGQSEEIRLASADLNHYAPSLDSLVASTLEDIRASKTDAALANVDRIIAMRPDFKLAYLIKGDLLQAKAGALAKFGAAAGASEQAKLDGLKDEAKVRLMRYLDQPDPGKLPKQILQLAPSQRYALLADADRARLYVFENANGEPRLIRDYYVSVGRNGVNKRSEGDLKTPSGVYNITTELPRSKLTAFYGAGAFPLDYPNEWDTLQGNSGHGIWLHGVPPDTYSRPPKASEGCLVLANPDYQEIRRYIVPERTPIVIADRTEWLDRADWLAARKDILMALDAWKADWQHLDAEHYLNRYSRDFLDRAGRGWAESKRRNIVQKNWIRIGLADVSLFLYPSDNLAVLNFTQVYDSDKLSDVTRKRFYLKREDNHWRIALERSLQDDTSVARND</sequence>
<evidence type="ECO:0000313" key="9">
    <source>
        <dbReference type="EMBL" id="TCJ18546.1"/>
    </source>
</evidence>
<dbReference type="SUPFAM" id="SSF141523">
    <property type="entry name" value="L,D-transpeptidase catalytic domain-like"/>
    <property type="match status" value="1"/>
</dbReference>
<feature type="active site" description="Nucleophile" evidence="7">
    <location>
        <position position="250"/>
    </location>
</feature>
<dbReference type="SUPFAM" id="SSF54427">
    <property type="entry name" value="NTF2-like"/>
    <property type="match status" value="1"/>
</dbReference>
<accession>A0A4R1BMH2</accession>
<reference evidence="9 10" key="1">
    <citation type="submission" date="2019-03" db="EMBL/GenBank/DDBJ databases">
        <title>Genome sequence of Thiobacillaceae bacterium LSR1, a sulfur-oxidizing bacterium isolated from freshwater sediment.</title>
        <authorList>
            <person name="Li S."/>
        </authorList>
    </citation>
    <scope>NUCLEOTIDE SEQUENCE [LARGE SCALE GENOMIC DNA]</scope>
    <source>
        <strain evidence="9 10">LSR1</strain>
    </source>
</reference>
<evidence type="ECO:0000256" key="2">
    <source>
        <dbReference type="ARBA" id="ARBA00005992"/>
    </source>
</evidence>
<dbReference type="Proteomes" id="UP000295443">
    <property type="component" value="Unassembled WGS sequence"/>
</dbReference>
<keyword evidence="5 7" id="KW-0573">Peptidoglycan synthesis</keyword>
<evidence type="ECO:0000259" key="8">
    <source>
        <dbReference type="PROSITE" id="PS52029"/>
    </source>
</evidence>
<evidence type="ECO:0000313" key="10">
    <source>
        <dbReference type="Proteomes" id="UP000295443"/>
    </source>
</evidence>
<dbReference type="InterPro" id="IPR056203">
    <property type="entry name" value="Cds6_C"/>
</dbReference>
<comment type="caution">
    <text evidence="9">The sequence shown here is derived from an EMBL/GenBank/DDBJ whole genome shotgun (WGS) entry which is preliminary data.</text>
</comment>
<dbReference type="OrthoDB" id="9809748at2"/>
<dbReference type="Pfam" id="PF24125">
    <property type="entry name" value="Cds6_C"/>
    <property type="match status" value="1"/>
</dbReference>
<dbReference type="Gene3D" id="2.40.440.10">
    <property type="entry name" value="L,D-transpeptidase catalytic domain-like"/>
    <property type="match status" value="1"/>
</dbReference>
<dbReference type="GO" id="GO:0009252">
    <property type="term" value="P:peptidoglycan biosynthetic process"/>
    <property type="evidence" value="ECO:0007669"/>
    <property type="project" value="UniProtKB-UniPathway"/>
</dbReference>
<evidence type="ECO:0000256" key="1">
    <source>
        <dbReference type="ARBA" id="ARBA00004752"/>
    </source>
</evidence>
<dbReference type="AlphaFoldDB" id="A0A4R1BMH2"/>
<feature type="active site" description="Proton donor/acceptor" evidence="7">
    <location>
        <position position="233"/>
    </location>
</feature>
<feature type="domain" description="L,D-TPase catalytic" evidence="8">
    <location>
        <begin position="140"/>
        <end position="275"/>
    </location>
</feature>
<dbReference type="GO" id="GO:0071555">
    <property type="term" value="P:cell wall organization"/>
    <property type="evidence" value="ECO:0007669"/>
    <property type="project" value="UniProtKB-UniRule"/>
</dbReference>
<evidence type="ECO:0000256" key="6">
    <source>
        <dbReference type="ARBA" id="ARBA00023316"/>
    </source>
</evidence>
<dbReference type="GO" id="GO:0016740">
    <property type="term" value="F:transferase activity"/>
    <property type="evidence" value="ECO:0007669"/>
    <property type="project" value="UniProtKB-KW"/>
</dbReference>
<evidence type="ECO:0000256" key="4">
    <source>
        <dbReference type="ARBA" id="ARBA00022960"/>
    </source>
</evidence>